<evidence type="ECO:0000313" key="5">
    <source>
        <dbReference type="EMBL" id="KAG4417222.1"/>
    </source>
</evidence>
<proteinExistence type="inferred from homology"/>
<dbReference type="EC" id="3.1.1.-" evidence="4"/>
<dbReference type="PANTHER" id="PTHR43037:SF5">
    <property type="entry name" value="FERULOYL ESTERASE"/>
    <property type="match status" value="1"/>
</dbReference>
<reference evidence="5" key="1">
    <citation type="submission" date="2021-02" db="EMBL/GenBank/DDBJ databases">
        <title>Genome sequence Cadophora malorum strain M34.</title>
        <authorList>
            <person name="Stefanovic E."/>
            <person name="Vu D."/>
            <person name="Scully C."/>
            <person name="Dijksterhuis J."/>
            <person name="Roader J."/>
            <person name="Houbraken J."/>
        </authorList>
    </citation>
    <scope>NUCLEOTIDE SEQUENCE</scope>
    <source>
        <strain evidence="5">M34</strain>
    </source>
</reference>
<keyword evidence="3 4" id="KW-0378">Hydrolase</keyword>
<evidence type="ECO:0000313" key="6">
    <source>
        <dbReference type="Proteomes" id="UP000664132"/>
    </source>
</evidence>
<name>A0A8H7W6K3_9HELO</name>
<keyword evidence="4" id="KW-0624">Polysaccharide degradation</keyword>
<feature type="signal peptide" evidence="4">
    <location>
        <begin position="1"/>
        <end position="22"/>
    </location>
</feature>
<dbReference type="Pfam" id="PF10503">
    <property type="entry name" value="Esterase_PHB"/>
    <property type="match status" value="1"/>
</dbReference>
<comment type="subcellular location">
    <subcellularLocation>
        <location evidence="4">Secreted</location>
    </subcellularLocation>
</comment>
<keyword evidence="2 4" id="KW-0732">Signal</keyword>
<keyword evidence="4" id="KW-0119">Carbohydrate metabolism</keyword>
<comment type="similarity">
    <text evidence="4">Belongs to the carbohydrate esterase 1 (CE1) family.</text>
</comment>
<organism evidence="5 6">
    <name type="scientific">Cadophora malorum</name>
    <dbReference type="NCBI Taxonomy" id="108018"/>
    <lineage>
        <taxon>Eukaryota</taxon>
        <taxon>Fungi</taxon>
        <taxon>Dikarya</taxon>
        <taxon>Ascomycota</taxon>
        <taxon>Pezizomycotina</taxon>
        <taxon>Leotiomycetes</taxon>
        <taxon>Helotiales</taxon>
        <taxon>Ploettnerulaceae</taxon>
        <taxon>Cadophora</taxon>
    </lineage>
</organism>
<keyword evidence="6" id="KW-1185">Reference proteome</keyword>
<dbReference type="GO" id="GO:0005576">
    <property type="term" value="C:extracellular region"/>
    <property type="evidence" value="ECO:0007669"/>
    <property type="project" value="UniProtKB-SubCell"/>
</dbReference>
<dbReference type="InterPro" id="IPR050955">
    <property type="entry name" value="Plant_Biomass_Hydrol_Est"/>
</dbReference>
<evidence type="ECO:0000256" key="4">
    <source>
        <dbReference type="RuleBase" id="RU367147"/>
    </source>
</evidence>
<dbReference type="InterPro" id="IPR029058">
    <property type="entry name" value="AB_hydrolase_fold"/>
</dbReference>
<sequence length="286" mass="30517">MIPASVFRCLCLAFGLADTVYGAKLTEVKDWGGRNSSTLSMHIYVPNVLPPKPAVIAVPHPCSGSAQNTFSSVTPRLASYADKLGIVLIFPSTTGVVNTLRNCWDDRGPNALKRNGGSDNKGIVNQINYVLAKYKADTGRVFTTGSSSGGMITNILLATYPDVFAGGASFSGAPAGSGQPARTSAQAWGDVVRIAYPEFNGTRPKMQVWHGTADTVVPYQYFGHQLGQWSDALGVKFSKNVTGDPEAGYTKMEYGDGTKLMGYHAQNVGHVVPSPDEPLLKFFGLM</sequence>
<dbReference type="InterPro" id="IPR010126">
    <property type="entry name" value="Esterase_phb"/>
</dbReference>
<dbReference type="SUPFAM" id="SSF53474">
    <property type="entry name" value="alpha/beta-Hydrolases"/>
    <property type="match status" value="1"/>
</dbReference>
<dbReference type="OrthoDB" id="2425929at2759"/>
<comment type="caution">
    <text evidence="5">The sequence shown here is derived from an EMBL/GenBank/DDBJ whole genome shotgun (WGS) entry which is preliminary data.</text>
</comment>
<evidence type="ECO:0000256" key="1">
    <source>
        <dbReference type="ARBA" id="ARBA00022487"/>
    </source>
</evidence>
<dbReference type="AlphaFoldDB" id="A0A8H7W6K3"/>
<dbReference type="NCBIfam" id="TIGR01840">
    <property type="entry name" value="esterase_phb"/>
    <property type="match status" value="1"/>
</dbReference>
<dbReference type="GO" id="GO:0045493">
    <property type="term" value="P:xylan catabolic process"/>
    <property type="evidence" value="ECO:0007669"/>
    <property type="project" value="UniProtKB-UniRule"/>
</dbReference>
<protein>
    <recommendedName>
        <fullName evidence="4">Carboxylic ester hydrolase</fullName>
        <ecNumber evidence="4">3.1.1.-</ecNumber>
    </recommendedName>
</protein>
<keyword evidence="4" id="KW-0964">Secreted</keyword>
<dbReference type="Gene3D" id="3.40.50.1820">
    <property type="entry name" value="alpha/beta hydrolase"/>
    <property type="match status" value="1"/>
</dbReference>
<dbReference type="GO" id="GO:0052689">
    <property type="term" value="F:carboxylic ester hydrolase activity"/>
    <property type="evidence" value="ECO:0007669"/>
    <property type="project" value="UniProtKB-KW"/>
</dbReference>
<feature type="chain" id="PRO_5034884771" description="Carboxylic ester hydrolase" evidence="4">
    <location>
        <begin position="23"/>
        <end position="286"/>
    </location>
</feature>
<keyword evidence="1 4" id="KW-0719">Serine esterase</keyword>
<accession>A0A8H7W6K3</accession>
<comment type="function">
    <text evidence="4">Esterase involved in the hydrolysis of xylan, a major structural heterogeneous polysaccharide found in plant biomass representing the second most abundant polysaccharide in the biosphere, after cellulose.</text>
</comment>
<dbReference type="Proteomes" id="UP000664132">
    <property type="component" value="Unassembled WGS sequence"/>
</dbReference>
<dbReference type="EMBL" id="JAFJYH010000161">
    <property type="protein sequence ID" value="KAG4417222.1"/>
    <property type="molecule type" value="Genomic_DNA"/>
</dbReference>
<evidence type="ECO:0000256" key="3">
    <source>
        <dbReference type="ARBA" id="ARBA00022801"/>
    </source>
</evidence>
<dbReference type="PANTHER" id="PTHR43037">
    <property type="entry name" value="UNNAMED PRODUCT-RELATED"/>
    <property type="match status" value="1"/>
</dbReference>
<gene>
    <name evidence="5" type="ORF">IFR04_009671</name>
</gene>
<evidence type="ECO:0000256" key="2">
    <source>
        <dbReference type="ARBA" id="ARBA00022729"/>
    </source>
</evidence>